<sequence length="114" mass="11544">MTAELAVLLPGVVLAIVVILVVASAGVMQVRCADAARAGARAAALGEDEAEVAAIVQQLAGDDARVTVTRSEEWVDVRVRGDVPLGPLSGVLHTDVVFSALPEPTGTGTDGGDE</sequence>
<accession>A0A9D2EBE1</accession>
<dbReference type="NCBIfam" id="NF041390">
    <property type="entry name" value="TadE_Rv3655c"/>
    <property type="match status" value="1"/>
</dbReference>
<gene>
    <name evidence="1" type="ORF">H9815_02780</name>
</gene>
<name>A0A9D2EBE1_9MICO</name>
<dbReference type="EMBL" id="DXBY01000050">
    <property type="protein sequence ID" value="HIZ34678.1"/>
    <property type="molecule type" value="Genomic_DNA"/>
</dbReference>
<organism evidence="1 2">
    <name type="scientific">Candidatus Ruania gallistercoris</name>
    <dbReference type="NCBI Taxonomy" id="2838746"/>
    <lineage>
        <taxon>Bacteria</taxon>
        <taxon>Bacillati</taxon>
        <taxon>Actinomycetota</taxon>
        <taxon>Actinomycetes</taxon>
        <taxon>Micrococcales</taxon>
        <taxon>Ruaniaceae</taxon>
        <taxon>Ruania</taxon>
    </lineage>
</organism>
<reference evidence="1" key="1">
    <citation type="journal article" date="2021" name="PeerJ">
        <title>Extensive microbial diversity within the chicken gut microbiome revealed by metagenomics and culture.</title>
        <authorList>
            <person name="Gilroy R."/>
            <person name="Ravi A."/>
            <person name="Getino M."/>
            <person name="Pursley I."/>
            <person name="Horton D.L."/>
            <person name="Alikhan N.F."/>
            <person name="Baker D."/>
            <person name="Gharbi K."/>
            <person name="Hall N."/>
            <person name="Watson M."/>
            <person name="Adriaenssens E.M."/>
            <person name="Foster-Nyarko E."/>
            <person name="Jarju S."/>
            <person name="Secka A."/>
            <person name="Antonio M."/>
            <person name="Oren A."/>
            <person name="Chaudhuri R.R."/>
            <person name="La Ragione R."/>
            <person name="Hildebrand F."/>
            <person name="Pallen M.J."/>
        </authorList>
    </citation>
    <scope>NUCLEOTIDE SEQUENCE</scope>
    <source>
        <strain evidence="1">ChiGjej4B4-7305</strain>
    </source>
</reference>
<comment type="caution">
    <text evidence="1">The sequence shown here is derived from an EMBL/GenBank/DDBJ whole genome shotgun (WGS) entry which is preliminary data.</text>
</comment>
<reference evidence="1" key="2">
    <citation type="submission" date="2021-04" db="EMBL/GenBank/DDBJ databases">
        <authorList>
            <person name="Gilroy R."/>
        </authorList>
    </citation>
    <scope>NUCLEOTIDE SEQUENCE</scope>
    <source>
        <strain evidence="1">ChiGjej4B4-7305</strain>
    </source>
</reference>
<proteinExistence type="predicted"/>
<dbReference type="InterPro" id="IPR049790">
    <property type="entry name" value="Rv3655c/TadE"/>
</dbReference>
<protein>
    <submittedName>
        <fullName evidence="1">Pilus assembly protein TadE</fullName>
    </submittedName>
</protein>
<evidence type="ECO:0000313" key="2">
    <source>
        <dbReference type="Proteomes" id="UP000824037"/>
    </source>
</evidence>
<evidence type="ECO:0000313" key="1">
    <source>
        <dbReference type="EMBL" id="HIZ34678.1"/>
    </source>
</evidence>
<dbReference type="AlphaFoldDB" id="A0A9D2EBE1"/>
<dbReference type="Proteomes" id="UP000824037">
    <property type="component" value="Unassembled WGS sequence"/>
</dbReference>